<organism evidence="1 2">
    <name type="scientific">Coprococcus eutactus</name>
    <dbReference type="NCBI Taxonomy" id="33043"/>
    <lineage>
        <taxon>Bacteria</taxon>
        <taxon>Bacillati</taxon>
        <taxon>Bacillota</taxon>
        <taxon>Clostridia</taxon>
        <taxon>Lachnospirales</taxon>
        <taxon>Lachnospiraceae</taxon>
        <taxon>Coprococcus</taxon>
    </lineage>
</organism>
<evidence type="ECO:0000313" key="1">
    <source>
        <dbReference type="EMBL" id="GFO95338.1"/>
    </source>
</evidence>
<evidence type="ECO:0000313" key="2">
    <source>
        <dbReference type="Proteomes" id="UP000660047"/>
    </source>
</evidence>
<comment type="caution">
    <text evidence="1">The sequence shown here is derived from an EMBL/GenBank/DDBJ whole genome shotgun (WGS) entry which is preliminary data.</text>
</comment>
<reference evidence="1" key="1">
    <citation type="submission" date="2020-06" db="EMBL/GenBank/DDBJ databases">
        <title>Characterization of fructooligosaccharide metabolism and fructooligosaccharide-degrading enzymes in human commensal butyrate producers.</title>
        <authorList>
            <person name="Tanno H."/>
            <person name="Fujii T."/>
            <person name="Hirano K."/>
            <person name="Maeno S."/>
            <person name="Tonozuka T."/>
            <person name="Sakamoto M."/>
            <person name="Ohkuma M."/>
            <person name="Tochio T."/>
            <person name="Endo A."/>
        </authorList>
    </citation>
    <scope>NUCLEOTIDE SEQUENCE</scope>
    <source>
        <strain evidence="1">JCM 31265</strain>
    </source>
</reference>
<dbReference type="AlphaFoldDB" id="A0AAI9K6B4"/>
<name>A0AAI9K6B4_9FIRM</name>
<gene>
    <name evidence="1" type="ORF">COEU31_23840</name>
</gene>
<dbReference type="EMBL" id="BLYL01000017">
    <property type="protein sequence ID" value="GFO95338.1"/>
    <property type="molecule type" value="Genomic_DNA"/>
</dbReference>
<dbReference type="Proteomes" id="UP000660047">
    <property type="component" value="Unassembled WGS sequence"/>
</dbReference>
<sequence>MNTCICCGSMGYNPDMPDKITSRDGNGEYNTVFSINIKKYFSPLRVNDMGMCAICQKYWRENH</sequence>
<protein>
    <submittedName>
        <fullName evidence="1">Uncharacterized protein</fullName>
    </submittedName>
</protein>
<accession>A0AAI9K6B4</accession>
<proteinExistence type="predicted"/>